<evidence type="ECO:0000313" key="2">
    <source>
        <dbReference type="Proteomes" id="UP000241222"/>
    </source>
</evidence>
<dbReference type="EMBL" id="PYMH01000013">
    <property type="protein sequence ID" value="PSU31735.1"/>
    <property type="molecule type" value="Genomic_DNA"/>
</dbReference>
<sequence>MWFTNSNGRPSLYSDAERRAYGQRKREEESAAWHSSFITVWRLKNERLWTDSKIAKWLGKPQSQGKYKVYYRKDVAAAESMPEFQEWLAPRLEKKMSKDQYFHYQPIGSQQPAQAPEKAERDIKGVMYDISTDAYQFLGRTDIVDYLSDWKSNKNRIKEANPELYRAILRFQRAQDALRQALNNSD</sequence>
<comment type="caution">
    <text evidence="1">The sequence shown here is derived from an EMBL/GenBank/DDBJ whole genome shotgun (WGS) entry which is preliminary data.</text>
</comment>
<gene>
    <name evidence="1" type="ORF">C9I99_21350</name>
</gene>
<protein>
    <submittedName>
        <fullName evidence="1">Uncharacterized protein</fullName>
    </submittedName>
</protein>
<dbReference type="AlphaFoldDB" id="A0A2T3ITP2"/>
<keyword evidence="2" id="KW-1185">Reference proteome</keyword>
<proteinExistence type="predicted"/>
<dbReference type="Proteomes" id="UP000241222">
    <property type="component" value="Unassembled WGS sequence"/>
</dbReference>
<reference evidence="1 2" key="1">
    <citation type="submission" date="2018-03" db="EMBL/GenBank/DDBJ databases">
        <title>Whole genome sequencing of Histamine producing bacteria.</title>
        <authorList>
            <person name="Butler K."/>
        </authorList>
    </citation>
    <scope>NUCLEOTIDE SEQUENCE [LARGE SCALE GENOMIC DNA]</scope>
    <source>
        <strain evidence="1 2">JCM 13586</strain>
    </source>
</reference>
<name>A0A2T3ITP2_9GAMM</name>
<organism evidence="1 2">
    <name type="scientific">Photobacterium lutimaris</name>
    <dbReference type="NCBI Taxonomy" id="388278"/>
    <lineage>
        <taxon>Bacteria</taxon>
        <taxon>Pseudomonadati</taxon>
        <taxon>Pseudomonadota</taxon>
        <taxon>Gammaproteobacteria</taxon>
        <taxon>Vibrionales</taxon>
        <taxon>Vibrionaceae</taxon>
        <taxon>Photobacterium</taxon>
    </lineage>
</organism>
<evidence type="ECO:0000313" key="1">
    <source>
        <dbReference type="EMBL" id="PSU31735.1"/>
    </source>
</evidence>
<accession>A0A2T3ITP2</accession>